<keyword evidence="2" id="KW-1185">Reference proteome</keyword>
<reference evidence="1" key="1">
    <citation type="submission" date="2023-04" db="EMBL/GenBank/DDBJ databases">
        <title>Draft Genome sequencing of Naganishia species isolated from polar environments using Oxford Nanopore Technology.</title>
        <authorList>
            <person name="Leo P."/>
            <person name="Venkateswaran K."/>
        </authorList>
    </citation>
    <scope>NUCLEOTIDE SEQUENCE</scope>
    <source>
        <strain evidence="1">MNA-CCFEE 5261</strain>
    </source>
</reference>
<comment type="caution">
    <text evidence="1">The sequence shown here is derived from an EMBL/GenBank/DDBJ whole genome shotgun (WGS) entry which is preliminary data.</text>
</comment>
<proteinExistence type="predicted"/>
<dbReference type="Proteomes" id="UP001241377">
    <property type="component" value="Unassembled WGS sequence"/>
</dbReference>
<gene>
    <name evidence="1" type="ORF">QFC19_001476</name>
</gene>
<dbReference type="EMBL" id="JASBWR010000011">
    <property type="protein sequence ID" value="KAJ9110647.1"/>
    <property type="molecule type" value="Genomic_DNA"/>
</dbReference>
<name>A0ACC2WG63_9TREE</name>
<sequence>MPEIPGFQSFTPTTTLVLALVPLLYFIVRPALLHLLTPKPLPGIPYRKGRQYPIIGDGLDAGKWLREQATITQWFDGCIQAFMYGGDERGSQWGVLDGKRTAKEMISDFAASDLKRNSGYEGICQMMFGFGHGARQVAVTDVDETHNILTKRTAEFERAEYPRFGPNLSQDRSVGIHLIFAYDSAWERAVVRGDERAELADCAIDQALLKDGTVDALSEPELRDEVLLFLVAGQETIARTLSWGMKMLSRAPDVQKRLKKELTEAGLLEREITYNDLLTEKVPYLEATTQEILRLAGTAAGVSRIATRDTTVLGKHIPKGTTLYFPLALMAHLPVQDLAGDSRAGRTSEGKWKGDTLRKFVPERWLDGEGQFDGQVGVQSLPFSAGQRGCFGKALAVLELKTMLAKINLAFFLESIPSEYDSDEFVEYISRKPKVSYVRPVPW</sequence>
<protein>
    <submittedName>
        <fullName evidence="1">Uncharacterized protein</fullName>
    </submittedName>
</protein>
<evidence type="ECO:0000313" key="2">
    <source>
        <dbReference type="Proteomes" id="UP001241377"/>
    </source>
</evidence>
<organism evidence="1 2">
    <name type="scientific">Naganishia cerealis</name>
    <dbReference type="NCBI Taxonomy" id="610337"/>
    <lineage>
        <taxon>Eukaryota</taxon>
        <taxon>Fungi</taxon>
        <taxon>Dikarya</taxon>
        <taxon>Basidiomycota</taxon>
        <taxon>Agaricomycotina</taxon>
        <taxon>Tremellomycetes</taxon>
        <taxon>Filobasidiales</taxon>
        <taxon>Filobasidiaceae</taxon>
        <taxon>Naganishia</taxon>
    </lineage>
</organism>
<accession>A0ACC2WG63</accession>
<evidence type="ECO:0000313" key="1">
    <source>
        <dbReference type="EMBL" id="KAJ9110647.1"/>
    </source>
</evidence>